<evidence type="ECO:0000256" key="1">
    <source>
        <dbReference type="ARBA" id="ARBA00004141"/>
    </source>
</evidence>
<feature type="transmembrane region" description="Helical" evidence="5">
    <location>
        <begin position="88"/>
        <end position="106"/>
    </location>
</feature>
<proteinExistence type="predicted"/>
<feature type="transmembrane region" description="Helical" evidence="5">
    <location>
        <begin position="342"/>
        <end position="362"/>
    </location>
</feature>
<feature type="transmembrane region" description="Helical" evidence="5">
    <location>
        <begin position="56"/>
        <end position="76"/>
    </location>
</feature>
<gene>
    <name evidence="6" type="ORF">NLU13_2471</name>
</gene>
<keyword evidence="4 5" id="KW-0472">Membrane</keyword>
<comment type="caution">
    <text evidence="6">The sequence shown here is derived from an EMBL/GenBank/DDBJ whole genome shotgun (WGS) entry which is preliminary data.</text>
</comment>
<dbReference type="InterPro" id="IPR030185">
    <property type="entry name" value="Mae1"/>
</dbReference>
<sequence>MVADATGAAAPRRRMLARIDTPVTDHWQDGHLHNDHFKQGYSTHLSLWQRIEHITWAWFMMVMSTAGLSLLCHGTPHQFRGLRTIGKIFLILDLVFFVPLTTAMVVRFVRSPPALVKSLTHTTESLFAPCFFISISSLLCCFATYGGPATGPWFPETLWVLFWTYLSVTLVCTIAQFWLLFRGGNMPVHSMTPAWILPVFPPMLSGVVAANAASLMPAGRAFTMIIAGLSAEAMGFMVSIFVYPLYIGRLMQDGLPAPAMRPGMFVPVGPPGYMTVALIGMSRALPAEHGYFEKHPLAPEVLSILALWIGVWLWCLTFWFFSVAVVSVIASAIRRELRFSMSWWAFVFPNVGFVLATGMIGEELDSEGIQWVCSGMSILLVAVWFLVIVAQVRAVIRRRILWPGHDEDRQ</sequence>
<name>A0AA39L9J9_SARSR</name>
<organism evidence="6 7">
    <name type="scientific">Sarocladium strictum</name>
    <name type="common">Black bundle disease fungus</name>
    <name type="synonym">Acremonium strictum</name>
    <dbReference type="NCBI Taxonomy" id="5046"/>
    <lineage>
        <taxon>Eukaryota</taxon>
        <taxon>Fungi</taxon>
        <taxon>Dikarya</taxon>
        <taxon>Ascomycota</taxon>
        <taxon>Pezizomycotina</taxon>
        <taxon>Sordariomycetes</taxon>
        <taxon>Hypocreomycetidae</taxon>
        <taxon>Hypocreales</taxon>
        <taxon>Sarocladiaceae</taxon>
        <taxon>Sarocladium</taxon>
    </lineage>
</organism>
<comment type="subcellular location">
    <subcellularLocation>
        <location evidence="1">Membrane</location>
        <topology evidence="1">Multi-pass membrane protein</topology>
    </subcellularLocation>
</comment>
<evidence type="ECO:0000256" key="3">
    <source>
        <dbReference type="ARBA" id="ARBA00022989"/>
    </source>
</evidence>
<dbReference type="AlphaFoldDB" id="A0AA39L9J9"/>
<keyword evidence="7" id="KW-1185">Reference proteome</keyword>
<dbReference type="CDD" id="cd09317">
    <property type="entry name" value="TDT_Mae1_like"/>
    <property type="match status" value="1"/>
</dbReference>
<accession>A0AA39L9J9</accession>
<dbReference type="GO" id="GO:0016020">
    <property type="term" value="C:membrane"/>
    <property type="evidence" value="ECO:0007669"/>
    <property type="project" value="UniProtKB-SubCell"/>
</dbReference>
<dbReference type="InterPro" id="IPR038665">
    <property type="entry name" value="Voltage-dep_anion_channel_sf"/>
</dbReference>
<dbReference type="Gene3D" id="1.50.10.150">
    <property type="entry name" value="Voltage-dependent anion channel"/>
    <property type="match status" value="1"/>
</dbReference>
<feature type="transmembrane region" description="Helical" evidence="5">
    <location>
        <begin position="193"/>
        <end position="215"/>
    </location>
</feature>
<reference evidence="6" key="1">
    <citation type="submission" date="2022-10" db="EMBL/GenBank/DDBJ databases">
        <title>Determination and structural analysis of whole genome sequence of Sarocladium strictum F4-1.</title>
        <authorList>
            <person name="Hu L."/>
            <person name="Jiang Y."/>
        </authorList>
    </citation>
    <scope>NUCLEOTIDE SEQUENCE</scope>
    <source>
        <strain evidence="6">F4-1</strain>
    </source>
</reference>
<dbReference type="Pfam" id="PF03595">
    <property type="entry name" value="SLAC1"/>
    <property type="match status" value="1"/>
</dbReference>
<keyword evidence="3 5" id="KW-1133">Transmembrane helix</keyword>
<feature type="transmembrane region" description="Helical" evidence="5">
    <location>
        <begin position="126"/>
        <end position="146"/>
    </location>
</feature>
<dbReference type="InterPro" id="IPR004695">
    <property type="entry name" value="SLAC1/Mae1/Ssu1/TehA"/>
</dbReference>
<evidence type="ECO:0008006" key="8">
    <source>
        <dbReference type="Google" id="ProtNLM"/>
    </source>
</evidence>
<dbReference type="EMBL" id="JAPDFR010000002">
    <property type="protein sequence ID" value="KAK0388894.1"/>
    <property type="molecule type" value="Genomic_DNA"/>
</dbReference>
<feature type="transmembrane region" description="Helical" evidence="5">
    <location>
        <begin position="305"/>
        <end position="330"/>
    </location>
</feature>
<protein>
    <recommendedName>
        <fullName evidence="8">Malic acid transport protein</fullName>
    </recommendedName>
</protein>
<evidence type="ECO:0000313" key="6">
    <source>
        <dbReference type="EMBL" id="KAK0388894.1"/>
    </source>
</evidence>
<dbReference type="Proteomes" id="UP001175261">
    <property type="component" value="Unassembled WGS sequence"/>
</dbReference>
<dbReference type="PANTHER" id="PTHR31162:SF0">
    <property type="entry name" value="MALIC ACID TRANSPORT PROTEIN"/>
    <property type="match status" value="1"/>
</dbReference>
<evidence type="ECO:0000256" key="4">
    <source>
        <dbReference type="ARBA" id="ARBA00023136"/>
    </source>
</evidence>
<evidence type="ECO:0000256" key="5">
    <source>
        <dbReference type="SAM" id="Phobius"/>
    </source>
</evidence>
<feature type="transmembrane region" description="Helical" evidence="5">
    <location>
        <begin position="221"/>
        <end position="243"/>
    </location>
</feature>
<dbReference type="PANTHER" id="PTHR31162">
    <property type="entry name" value="MALIC ACID TRANSPORT PROTEIN-RELATED"/>
    <property type="match status" value="1"/>
</dbReference>
<dbReference type="GO" id="GO:0015140">
    <property type="term" value="F:malate transmembrane transporter activity"/>
    <property type="evidence" value="ECO:0007669"/>
    <property type="project" value="InterPro"/>
</dbReference>
<feature type="transmembrane region" description="Helical" evidence="5">
    <location>
        <begin position="158"/>
        <end position="181"/>
    </location>
</feature>
<evidence type="ECO:0000313" key="7">
    <source>
        <dbReference type="Proteomes" id="UP001175261"/>
    </source>
</evidence>
<keyword evidence="2 5" id="KW-0812">Transmembrane</keyword>
<feature type="transmembrane region" description="Helical" evidence="5">
    <location>
        <begin position="368"/>
        <end position="390"/>
    </location>
</feature>
<evidence type="ECO:0000256" key="2">
    <source>
        <dbReference type="ARBA" id="ARBA00022692"/>
    </source>
</evidence>